<evidence type="ECO:0000256" key="7">
    <source>
        <dbReference type="RuleBase" id="RU000562"/>
    </source>
</evidence>
<keyword evidence="2 6" id="KW-0699">rRNA-binding</keyword>
<dbReference type="InterPro" id="IPR028909">
    <property type="entry name" value="bL21-like"/>
</dbReference>
<keyword evidence="3 6" id="KW-0694">RNA-binding</keyword>
<dbReference type="GO" id="GO:0003735">
    <property type="term" value="F:structural constituent of ribosome"/>
    <property type="evidence" value="ECO:0007669"/>
    <property type="project" value="InterPro"/>
</dbReference>
<dbReference type="InterPro" id="IPR036164">
    <property type="entry name" value="bL21-like_sf"/>
</dbReference>
<dbReference type="HAMAP" id="MF_01363">
    <property type="entry name" value="Ribosomal_bL21"/>
    <property type="match status" value="1"/>
</dbReference>
<evidence type="ECO:0000256" key="4">
    <source>
        <dbReference type="ARBA" id="ARBA00022980"/>
    </source>
</evidence>
<reference evidence="8" key="1">
    <citation type="submission" date="2016-11" db="EMBL/GenBank/DDBJ databases">
        <authorList>
            <person name="Varghese N."/>
            <person name="Submissions S."/>
        </authorList>
    </citation>
    <scope>NUCLEOTIDE SEQUENCE [LARGE SCALE GENOMIC DNA]</scope>
    <source>
        <strain evidence="8">DSM 16785</strain>
    </source>
</reference>
<dbReference type="GO" id="GO:0005737">
    <property type="term" value="C:cytoplasm"/>
    <property type="evidence" value="ECO:0007669"/>
    <property type="project" value="UniProtKB-ARBA"/>
</dbReference>
<evidence type="ECO:0000256" key="2">
    <source>
        <dbReference type="ARBA" id="ARBA00022730"/>
    </source>
</evidence>
<dbReference type="GO" id="GO:0019843">
    <property type="term" value="F:rRNA binding"/>
    <property type="evidence" value="ECO:0007669"/>
    <property type="project" value="UniProtKB-UniRule"/>
</dbReference>
<keyword evidence="5 6" id="KW-0687">Ribonucleoprotein</keyword>
<keyword evidence="4 6" id="KW-0689">Ribosomal protein</keyword>
<dbReference type="RefSeq" id="WP_072862844.1">
    <property type="nucleotide sequence ID" value="NZ_FQUI01000003.1"/>
</dbReference>
<proteinExistence type="inferred from homology"/>
<dbReference type="Pfam" id="PF00829">
    <property type="entry name" value="Ribosomal_L21p"/>
    <property type="match status" value="1"/>
</dbReference>
<evidence type="ECO:0000313" key="9">
    <source>
        <dbReference type="Proteomes" id="UP000184334"/>
    </source>
</evidence>
<evidence type="ECO:0000256" key="5">
    <source>
        <dbReference type="ARBA" id="ARBA00023274"/>
    </source>
</evidence>
<gene>
    <name evidence="6" type="primary">rplU</name>
    <name evidence="8" type="ORF">SAMN02745164_00371</name>
</gene>
<organism evidence="8 9">
    <name type="scientific">Marinitoga hydrogenitolerans (strain DSM 16785 / JCM 12826 / AT1271)</name>
    <dbReference type="NCBI Taxonomy" id="1122195"/>
    <lineage>
        <taxon>Bacteria</taxon>
        <taxon>Thermotogati</taxon>
        <taxon>Thermotogota</taxon>
        <taxon>Thermotogae</taxon>
        <taxon>Petrotogales</taxon>
        <taxon>Petrotogaceae</taxon>
        <taxon>Marinitoga</taxon>
    </lineage>
</organism>
<dbReference type="OrthoDB" id="9813334at2"/>
<comment type="similarity">
    <text evidence="1 6 7">Belongs to the bacterial ribosomal protein bL21 family.</text>
</comment>
<name>A0A1M4T4X9_MARH1</name>
<dbReference type="PANTHER" id="PTHR21349:SF0">
    <property type="entry name" value="LARGE RIBOSOMAL SUBUNIT PROTEIN BL21M"/>
    <property type="match status" value="1"/>
</dbReference>
<dbReference type="GO" id="GO:1990904">
    <property type="term" value="C:ribonucleoprotein complex"/>
    <property type="evidence" value="ECO:0007669"/>
    <property type="project" value="UniProtKB-KW"/>
</dbReference>
<evidence type="ECO:0000256" key="3">
    <source>
        <dbReference type="ARBA" id="ARBA00022884"/>
    </source>
</evidence>
<dbReference type="InterPro" id="IPR018258">
    <property type="entry name" value="Ribosomal_bL21_CS"/>
</dbReference>
<evidence type="ECO:0000256" key="6">
    <source>
        <dbReference type="HAMAP-Rule" id="MF_01363"/>
    </source>
</evidence>
<sequence length="103" mass="11822">MYAIIEVGGKQYRVEEGMELYTEKLNGYEPGSEVVLDKVLFVKDESAKVGKPYVENAKVVAEVVKHGKDKKVLVVKFQGRKNYRRKKGHRQHFTALKIKKIEA</sequence>
<evidence type="ECO:0000313" key="8">
    <source>
        <dbReference type="EMBL" id="SHE39562.1"/>
    </source>
</evidence>
<protein>
    <recommendedName>
        <fullName evidence="6">Large ribosomal subunit protein bL21</fullName>
    </recommendedName>
</protein>
<dbReference type="PROSITE" id="PS01169">
    <property type="entry name" value="RIBOSOMAL_L21"/>
    <property type="match status" value="1"/>
</dbReference>
<accession>A0A1M4T4X9</accession>
<keyword evidence="9" id="KW-1185">Reference proteome</keyword>
<dbReference type="GO" id="GO:0005840">
    <property type="term" value="C:ribosome"/>
    <property type="evidence" value="ECO:0007669"/>
    <property type="project" value="UniProtKB-KW"/>
</dbReference>
<dbReference type="EMBL" id="FQUI01000003">
    <property type="protein sequence ID" value="SHE39562.1"/>
    <property type="molecule type" value="Genomic_DNA"/>
</dbReference>
<dbReference type="Proteomes" id="UP000184334">
    <property type="component" value="Unassembled WGS sequence"/>
</dbReference>
<comment type="subunit">
    <text evidence="6">Part of the 50S ribosomal subunit. Contacts protein L20.</text>
</comment>
<dbReference type="PANTHER" id="PTHR21349">
    <property type="entry name" value="50S RIBOSOMAL PROTEIN L21"/>
    <property type="match status" value="1"/>
</dbReference>
<dbReference type="NCBIfam" id="TIGR00061">
    <property type="entry name" value="L21"/>
    <property type="match status" value="1"/>
</dbReference>
<dbReference type="GO" id="GO:0006412">
    <property type="term" value="P:translation"/>
    <property type="evidence" value="ECO:0007669"/>
    <property type="project" value="UniProtKB-UniRule"/>
</dbReference>
<evidence type="ECO:0000256" key="1">
    <source>
        <dbReference type="ARBA" id="ARBA00008563"/>
    </source>
</evidence>
<dbReference type="AlphaFoldDB" id="A0A1M4T4X9"/>
<comment type="function">
    <text evidence="6 7">This protein binds to 23S rRNA in the presence of protein L20.</text>
</comment>
<dbReference type="STRING" id="1122195.SAMN02745164_00371"/>
<dbReference type="InterPro" id="IPR001787">
    <property type="entry name" value="Ribosomal_bL21"/>
</dbReference>
<comment type="caution">
    <text evidence="8">The sequence shown here is derived from an EMBL/GenBank/DDBJ whole genome shotgun (WGS) entry which is preliminary data.</text>
</comment>
<dbReference type="SUPFAM" id="SSF141091">
    <property type="entry name" value="L21p-like"/>
    <property type="match status" value="1"/>
</dbReference>